<gene>
    <name evidence="5" type="ORF">B5F17_07455</name>
</gene>
<dbReference type="InterPro" id="IPR001119">
    <property type="entry name" value="SLH_dom"/>
</dbReference>
<evidence type="ECO:0000259" key="4">
    <source>
        <dbReference type="PROSITE" id="PS51272"/>
    </source>
</evidence>
<evidence type="ECO:0000313" key="6">
    <source>
        <dbReference type="Proteomes" id="UP000195897"/>
    </source>
</evidence>
<proteinExistence type="predicted"/>
<evidence type="ECO:0000256" key="2">
    <source>
        <dbReference type="SAM" id="MobiDB-lite"/>
    </source>
</evidence>
<dbReference type="EMBL" id="NFKK01000007">
    <property type="protein sequence ID" value="OUP52812.1"/>
    <property type="molecule type" value="Genomic_DNA"/>
</dbReference>
<evidence type="ECO:0000313" key="5">
    <source>
        <dbReference type="EMBL" id="OUP52812.1"/>
    </source>
</evidence>
<name>A0A1Y4LFB9_9FIRM</name>
<sequence>MKKVMKSMVIGSLAAAMLASGASAANFTSSADVLKDLGLFQGSEAGYDLDRAPDRAEAATMMVRLLGKEAEAKTYYEANADKFPFTDLDNGYDWAKPYVAWLYDQGLTSGATATTFEPGNKCTAQQYTTFLMRALGYSDAEGGDFTYDKAIDFATEKGVVDMFNMDADDFMRDDVVAMSYTALSVAPKSGETDLLTKLVGDKAVDAEKAAPVQKTFEALRNFNEAYKAVAATTSADATADFTMNMKVEDLSVDAAGKFNVQVKADPAKLEEMQMAMTGSLTVNVPTEDGKTEKMDVPMEMYVKDGVAYTNMMGSKMKQDLDLETVFKGFDMQQLTGMTTMPLCMVDSISQDGNTYKMSYNTEAFNGLFTELFSQMTTQVELTEEMKAQGLTEDMFKLALDLSKADVEVTFKNGGLYDEKADMAMTMEMLGMKVDVTMQMNMATKKVGDAVEVKYPTDLDTYKTLEELTAEAETAAEALTTETAPATEVKPAEEKKDEAAAADKTAESVPATQLTPATPAK</sequence>
<protein>
    <recommendedName>
        <fullName evidence="4">SLH domain-containing protein</fullName>
    </recommendedName>
</protein>
<feature type="signal peptide" evidence="3">
    <location>
        <begin position="1"/>
        <end position="24"/>
    </location>
</feature>
<feature type="chain" id="PRO_5013164551" description="SLH domain-containing protein" evidence="3">
    <location>
        <begin position="25"/>
        <end position="520"/>
    </location>
</feature>
<accession>A0A1Y4LFB9</accession>
<feature type="compositionally biased region" description="Basic and acidic residues" evidence="2">
    <location>
        <begin position="489"/>
        <end position="505"/>
    </location>
</feature>
<dbReference type="RefSeq" id="WP_087372541.1">
    <property type="nucleotide sequence ID" value="NZ_NFKK01000007.1"/>
</dbReference>
<feature type="region of interest" description="Disordered" evidence="2">
    <location>
        <begin position="472"/>
        <end position="520"/>
    </location>
</feature>
<evidence type="ECO:0000256" key="3">
    <source>
        <dbReference type="SAM" id="SignalP"/>
    </source>
</evidence>
<evidence type="ECO:0000256" key="1">
    <source>
        <dbReference type="ARBA" id="ARBA00022737"/>
    </source>
</evidence>
<keyword evidence="1" id="KW-0677">Repeat</keyword>
<comment type="caution">
    <text evidence="5">The sequence shown here is derived from an EMBL/GenBank/DDBJ whole genome shotgun (WGS) entry which is preliminary data.</text>
</comment>
<dbReference type="Proteomes" id="UP000195897">
    <property type="component" value="Unassembled WGS sequence"/>
</dbReference>
<reference evidence="6" key="1">
    <citation type="submission" date="2017-04" db="EMBL/GenBank/DDBJ databases">
        <title>Function of individual gut microbiota members based on whole genome sequencing of pure cultures obtained from chicken caecum.</title>
        <authorList>
            <person name="Medvecky M."/>
            <person name="Cejkova D."/>
            <person name="Polansky O."/>
            <person name="Karasova D."/>
            <person name="Kubasova T."/>
            <person name="Cizek A."/>
            <person name="Rychlik I."/>
        </authorList>
    </citation>
    <scope>NUCLEOTIDE SEQUENCE [LARGE SCALE GENOMIC DNA]</scope>
    <source>
        <strain evidence="6">An180</strain>
    </source>
</reference>
<feature type="compositionally biased region" description="Low complexity" evidence="2">
    <location>
        <begin position="472"/>
        <end position="487"/>
    </location>
</feature>
<feature type="domain" description="SLH" evidence="4">
    <location>
        <begin position="82"/>
        <end position="145"/>
    </location>
</feature>
<dbReference type="Pfam" id="PF00395">
    <property type="entry name" value="SLH"/>
    <property type="match status" value="1"/>
</dbReference>
<dbReference type="PROSITE" id="PS51272">
    <property type="entry name" value="SLH"/>
    <property type="match status" value="1"/>
</dbReference>
<keyword evidence="3" id="KW-0732">Signal</keyword>
<feature type="compositionally biased region" description="Polar residues" evidence="2">
    <location>
        <begin position="509"/>
        <end position="520"/>
    </location>
</feature>
<organism evidence="5 6">
    <name type="scientific">Butyricicoccus pullicaecorum</name>
    <dbReference type="NCBI Taxonomy" id="501571"/>
    <lineage>
        <taxon>Bacteria</taxon>
        <taxon>Bacillati</taxon>
        <taxon>Bacillota</taxon>
        <taxon>Clostridia</taxon>
        <taxon>Eubacteriales</taxon>
        <taxon>Butyricicoccaceae</taxon>
        <taxon>Butyricicoccus</taxon>
    </lineage>
</organism>
<dbReference type="AlphaFoldDB" id="A0A1Y4LFB9"/>